<reference evidence="1 2" key="1">
    <citation type="journal article" date="2020" name="Biotechnol. Biofuels">
        <title>New insights from the biogas microbiome by comprehensive genome-resolved metagenomics of nearly 1600 species originating from multiple anaerobic digesters.</title>
        <authorList>
            <person name="Campanaro S."/>
            <person name="Treu L."/>
            <person name="Rodriguez-R L.M."/>
            <person name="Kovalovszki A."/>
            <person name="Ziels R.M."/>
            <person name="Maus I."/>
            <person name="Zhu X."/>
            <person name="Kougias P.G."/>
            <person name="Basile A."/>
            <person name="Luo G."/>
            <person name="Schluter A."/>
            <person name="Konstantinidis K.T."/>
            <person name="Angelidaki I."/>
        </authorList>
    </citation>
    <scope>NUCLEOTIDE SEQUENCE [LARGE SCALE GENOMIC DNA]</scope>
    <source>
        <strain evidence="1">AS23ysBPME_34</strain>
    </source>
</reference>
<evidence type="ECO:0000313" key="2">
    <source>
        <dbReference type="Proteomes" id="UP000541058"/>
    </source>
</evidence>
<accession>A0A7X8C564</accession>
<dbReference type="Gene3D" id="3.40.710.10">
    <property type="entry name" value="DD-peptidase/beta-lactamase superfamily"/>
    <property type="match status" value="1"/>
</dbReference>
<protein>
    <recommendedName>
        <fullName evidence="3">Penicillin-binding protein</fullName>
    </recommendedName>
</protein>
<dbReference type="Proteomes" id="UP000541058">
    <property type="component" value="Unassembled WGS sequence"/>
</dbReference>
<comment type="caution">
    <text evidence="1">The sequence shown here is derived from an EMBL/GenBank/DDBJ whole genome shotgun (WGS) entry which is preliminary data.</text>
</comment>
<name>A0A7X8C564_9LACT</name>
<sequence length="52" mass="5835">SDDNNARENGWFVAYPDSHDIVMAMMIENIHNRGGSGYVVEKATAVFEALYE</sequence>
<evidence type="ECO:0008006" key="3">
    <source>
        <dbReference type="Google" id="ProtNLM"/>
    </source>
</evidence>
<dbReference type="AlphaFoldDB" id="A0A7X8C564"/>
<evidence type="ECO:0000313" key="1">
    <source>
        <dbReference type="EMBL" id="NLJ18994.1"/>
    </source>
</evidence>
<gene>
    <name evidence="1" type="ORF">GX355_09045</name>
</gene>
<dbReference type="InterPro" id="IPR012338">
    <property type="entry name" value="Beta-lactam/transpept-like"/>
</dbReference>
<organism evidence="1 2">
    <name type="scientific">Globicatella sulfidifaciens</name>
    <dbReference type="NCBI Taxonomy" id="136093"/>
    <lineage>
        <taxon>Bacteria</taxon>
        <taxon>Bacillati</taxon>
        <taxon>Bacillota</taxon>
        <taxon>Bacilli</taxon>
        <taxon>Lactobacillales</taxon>
        <taxon>Aerococcaceae</taxon>
        <taxon>Globicatella</taxon>
    </lineage>
</organism>
<dbReference type="EMBL" id="JAAYSM010000312">
    <property type="protein sequence ID" value="NLJ18994.1"/>
    <property type="molecule type" value="Genomic_DNA"/>
</dbReference>
<proteinExistence type="predicted"/>
<feature type="non-terminal residue" evidence="1">
    <location>
        <position position="1"/>
    </location>
</feature>